<dbReference type="Proteomes" id="UP000034877">
    <property type="component" value="Unassembled WGS sequence"/>
</dbReference>
<dbReference type="EMBL" id="LCPE01000035">
    <property type="protein sequence ID" value="KKU92371.1"/>
    <property type="molecule type" value="Genomic_DNA"/>
</dbReference>
<dbReference type="AlphaFoldDB" id="A0A0G1UE16"/>
<sequence length="66" mass="7819">MHRCMIHNGFWVEGGEILGWMEDGHRPISSPIEKENEKWRNRTKWVWGLFLAGVGFYRSAKIRYPG</sequence>
<reference evidence="1 2" key="1">
    <citation type="journal article" date="2015" name="Nature">
        <title>rRNA introns, odd ribosomes, and small enigmatic genomes across a large radiation of phyla.</title>
        <authorList>
            <person name="Brown C.T."/>
            <person name="Hug L.A."/>
            <person name="Thomas B.C."/>
            <person name="Sharon I."/>
            <person name="Castelle C.J."/>
            <person name="Singh A."/>
            <person name="Wilkins M.J."/>
            <person name="Williams K.H."/>
            <person name="Banfield J.F."/>
        </authorList>
    </citation>
    <scope>NUCLEOTIDE SEQUENCE [LARGE SCALE GENOMIC DNA]</scope>
</reference>
<evidence type="ECO:0000313" key="2">
    <source>
        <dbReference type="Proteomes" id="UP000034877"/>
    </source>
</evidence>
<protein>
    <submittedName>
        <fullName evidence="1">Uncharacterized protein</fullName>
    </submittedName>
</protein>
<name>A0A0G1UE16_9BACT</name>
<accession>A0A0G1UE16</accession>
<gene>
    <name evidence="1" type="ORF">UY22_C0035G0013</name>
</gene>
<proteinExistence type="predicted"/>
<organism evidence="1 2">
    <name type="scientific">Candidatus Amesbacteria bacterium GW2011_GWC1_48_10</name>
    <dbReference type="NCBI Taxonomy" id="1618365"/>
    <lineage>
        <taxon>Bacteria</taxon>
        <taxon>Candidatus Amesiibacteriota</taxon>
    </lineage>
</organism>
<evidence type="ECO:0000313" key="1">
    <source>
        <dbReference type="EMBL" id="KKU92371.1"/>
    </source>
</evidence>
<comment type="caution">
    <text evidence="1">The sequence shown here is derived from an EMBL/GenBank/DDBJ whole genome shotgun (WGS) entry which is preliminary data.</text>
</comment>